<dbReference type="EMBL" id="CP000937">
    <property type="protein sequence ID" value="ABZ86547.1"/>
    <property type="molecule type" value="Genomic_DNA"/>
</dbReference>
<gene>
    <name evidence="1" type="ordered locus">Fphi_0331</name>
</gene>
<reference evidence="1" key="1">
    <citation type="submission" date="2009-01" db="EMBL/GenBank/DDBJ databases">
        <title>Complete sequence of chromosome of Francisella philomiragia subsp. philomiragia ATCC 25017.</title>
        <authorList>
            <consortium name="US DOE Joint Genome Institute"/>
            <person name="Copeland A."/>
            <person name="Lucas S."/>
            <person name="Lapidus A."/>
            <person name="Barry K."/>
            <person name="Detter J.C."/>
            <person name="Glavina del Rio T."/>
            <person name="Hammon N."/>
            <person name="Israni S."/>
            <person name="Dalin E."/>
            <person name="Tice H."/>
            <person name="Pitluck S."/>
            <person name="Chain P."/>
            <person name="Malfatti S."/>
            <person name="Shin M."/>
            <person name="Vergez L."/>
            <person name="Schmutz J."/>
            <person name="Larimer F."/>
            <person name="Land M."/>
            <person name="Hauser L."/>
            <person name="Richardson P."/>
        </authorList>
    </citation>
    <scope>NUCLEOTIDE SEQUENCE</scope>
    <source>
        <strain evidence="1">ATCC 25017</strain>
    </source>
</reference>
<name>B0TZI8_FRAP2</name>
<dbReference type="KEGG" id="fph:Fphi_0331"/>
<organism evidence="1">
    <name type="scientific">Francisella philomiragia subsp. philomiragia (strain ATCC 25017 / CCUG 19701 / FSC 153 / O#319-036)</name>
    <dbReference type="NCBI Taxonomy" id="484022"/>
    <lineage>
        <taxon>Bacteria</taxon>
        <taxon>Pseudomonadati</taxon>
        <taxon>Pseudomonadota</taxon>
        <taxon>Gammaproteobacteria</taxon>
        <taxon>Thiotrichales</taxon>
        <taxon>Francisellaceae</taxon>
        <taxon>Francisella</taxon>
    </lineage>
</organism>
<evidence type="ECO:0000313" key="1">
    <source>
        <dbReference type="EMBL" id="ABZ86547.1"/>
    </source>
</evidence>
<dbReference type="HOGENOM" id="CLU_625053_0_0_6"/>
<dbReference type="AlphaFoldDB" id="B0TZI8"/>
<accession>B0TZI8</accession>
<proteinExistence type="predicted"/>
<sequence>MTIFSLELNKDFKISNTKGQRIYFHEKNFLDLCKNNSLKISKDNLSNYNLENNLINHLPSHRYSKEELCSYIETKYHLLNNLKEEKTLYPEWLLFYIAVQKYSFSYTSKNEFEKYISFFEIISEIRHKNYIKNNPKNFINTFDNYDELLEALKGSFDKLIRLLAKELDEEKLFNFLAFLWKFHRELKDVEKYKLMWNLETYIIECINLLTDKDIDFKYVYKHHKALVCGKRQDQPSPLHEIQINIPLYIEEHQHYFTKLSYKNDPTLLEKINHCLSQNITAYKLLEVFASNDKIQNLVFSRLEIDRFYNSNKFNEFVMKSLIKNFILEIESLIIDNIPKPLQERDNLFNRLKNIKAENILTEYRNLIKQNANWSEFSAGIKAIEKENDSIEKYLMIYYHFRNYFAHNHVNVDELIWSENGEYIRTILESAIITIYFVATFKK</sequence>
<protein>
    <submittedName>
        <fullName evidence="1">Uncharacterized protein</fullName>
    </submittedName>
</protein>